<proteinExistence type="predicted"/>
<protein>
    <submittedName>
        <fullName evidence="2">DUF87 domain-containing protein</fullName>
    </submittedName>
</protein>
<evidence type="ECO:0000313" key="2">
    <source>
        <dbReference type="EMBL" id="MBN9671963.1"/>
    </source>
</evidence>
<accession>A0A939EGU9</accession>
<name>A0A939EGU9_9HYPH</name>
<dbReference type="InterPro" id="IPR027417">
    <property type="entry name" value="P-loop_NTPase"/>
</dbReference>
<reference evidence="2" key="1">
    <citation type="submission" date="2020-12" db="EMBL/GenBank/DDBJ databases">
        <title>Oil enriched cultivation method for isolating marine PHA-producing bacteria.</title>
        <authorList>
            <person name="Zheng W."/>
            <person name="Yu S."/>
            <person name="Huang Y."/>
        </authorList>
    </citation>
    <scope>NUCLEOTIDE SEQUENCE</scope>
    <source>
        <strain evidence="2">SY-2-12</strain>
    </source>
</reference>
<gene>
    <name evidence="2" type="ORF">JF539_16550</name>
</gene>
<organism evidence="2 3">
    <name type="scientific">Roseibium aggregatum</name>
    <dbReference type="NCBI Taxonomy" id="187304"/>
    <lineage>
        <taxon>Bacteria</taxon>
        <taxon>Pseudomonadati</taxon>
        <taxon>Pseudomonadota</taxon>
        <taxon>Alphaproteobacteria</taxon>
        <taxon>Hyphomicrobiales</taxon>
        <taxon>Stappiaceae</taxon>
        <taxon>Roseibium</taxon>
    </lineage>
</organism>
<feature type="domain" description="Helicase HerA central" evidence="1">
    <location>
        <begin position="228"/>
        <end position="303"/>
    </location>
</feature>
<evidence type="ECO:0000313" key="3">
    <source>
        <dbReference type="Proteomes" id="UP000664096"/>
    </source>
</evidence>
<comment type="caution">
    <text evidence="2">The sequence shown here is derived from an EMBL/GenBank/DDBJ whole genome shotgun (WGS) entry which is preliminary data.</text>
</comment>
<dbReference type="Gene3D" id="3.40.50.300">
    <property type="entry name" value="P-loop containing nucleotide triphosphate hydrolases"/>
    <property type="match status" value="2"/>
</dbReference>
<dbReference type="PANTHER" id="PTHR42957:SF1">
    <property type="entry name" value="HELICASE MJ1565-RELATED"/>
    <property type="match status" value="1"/>
</dbReference>
<dbReference type="Pfam" id="PF01935">
    <property type="entry name" value="DUF87"/>
    <property type="match status" value="1"/>
</dbReference>
<dbReference type="EMBL" id="JAEKJZ010000003">
    <property type="protein sequence ID" value="MBN9671963.1"/>
    <property type="molecule type" value="Genomic_DNA"/>
</dbReference>
<evidence type="ECO:0000259" key="1">
    <source>
        <dbReference type="Pfam" id="PF01935"/>
    </source>
</evidence>
<dbReference type="InterPro" id="IPR002789">
    <property type="entry name" value="HerA_central"/>
</dbReference>
<dbReference type="Proteomes" id="UP000664096">
    <property type="component" value="Unassembled WGS sequence"/>
</dbReference>
<sequence>MHNDILSEITQEANLSRSSDAGRELVSFLDPELTIGELLAINFQDAQVLVHDYARQKVRGLPHGSFLVASRMSLDPSAIIPAEDEEAALVLLRIVGDYQLPNARLMEDYRFQAGMRATDSEETWDHPNRVDEWTKNNLSYGGYKCRVLGTFRMKEAENGVYKFSFGADLVNYYSGRGMKVYKPVGKLLSNIVNFQKTVGTSEFGEAGRLRIGRVRFAASEIGVDEALDNVPVEVDPTDFVSRRTFYGGMSRGGKSNAMKITAKAVYLLRARSNSARVGQLIFDPNGEYANANIQDGGSIRSVYEEISGLQYADEIATYGLNAHPNDPQRKIVKINFYGATPTNWGDSAVVRTALDQLFVGKQIIATSLGEAGEKYILAFRDANIVVPDDLSSRGDQTRLKREVQVYRGILHAAGFDAPNQTANIRGLFSRDLREAMQNNRCDGDKQTNIAAAGAILEDDTVSWGDFVDALRGLLLFMEERDSGWSDFDRTYRDGHNGRPWDRGTLNNLLQIFRYPNGVRSFMSLTRLHSASSAVDYAQEVVNDLRLGKLVIFDQSTGDPDQNVAAAERILWAIFNRQKADFVDPSVDSDGQIVPPPPVMVYLEEAHNLLPAGGGKDELRTIWARTAKEGSKYRIGMVLATQEPSSVMPAILKNTDNWFVAHLNNTDEVRSLSKFYDFEDYAHQIKSISDPGFVRMRTLSNPFTIPVQIDLFQARSN</sequence>
<dbReference type="PANTHER" id="PTHR42957">
    <property type="entry name" value="HELICASE MJ1565-RELATED"/>
    <property type="match status" value="1"/>
</dbReference>
<dbReference type="InterPro" id="IPR008571">
    <property type="entry name" value="HerA-like"/>
</dbReference>
<dbReference type="RefSeq" id="WP_207141806.1">
    <property type="nucleotide sequence ID" value="NZ_JAEKJZ010000003.1"/>
</dbReference>
<dbReference type="AlphaFoldDB" id="A0A939EGU9"/>
<dbReference type="SUPFAM" id="SSF52540">
    <property type="entry name" value="P-loop containing nucleoside triphosphate hydrolases"/>
    <property type="match status" value="1"/>
</dbReference>